<dbReference type="EMBL" id="SDGV01000016">
    <property type="protein sequence ID" value="THB61045.1"/>
    <property type="molecule type" value="Genomic_DNA"/>
</dbReference>
<name>A0A4S3B868_9ENTE</name>
<dbReference type="Proteomes" id="UP000310506">
    <property type="component" value="Unassembled WGS sequence"/>
</dbReference>
<organism evidence="1 2">
    <name type="scientific">Vagococcus silagei</name>
    <dbReference type="NCBI Taxonomy" id="2508885"/>
    <lineage>
        <taxon>Bacteria</taxon>
        <taxon>Bacillati</taxon>
        <taxon>Bacillota</taxon>
        <taxon>Bacilli</taxon>
        <taxon>Lactobacillales</taxon>
        <taxon>Enterococcaceae</taxon>
        <taxon>Vagococcus</taxon>
    </lineage>
</organism>
<gene>
    <name evidence="1" type="ORF">ESZ54_06845</name>
</gene>
<evidence type="ECO:0000313" key="2">
    <source>
        <dbReference type="Proteomes" id="UP000310506"/>
    </source>
</evidence>
<reference evidence="1 2" key="1">
    <citation type="submission" date="2019-01" db="EMBL/GenBank/DDBJ databases">
        <title>Vagococcus silagei sp. nov. isolated from brewer's grain.</title>
        <authorList>
            <person name="Guu J.-R."/>
        </authorList>
    </citation>
    <scope>NUCLEOTIDE SEQUENCE [LARGE SCALE GENOMIC DNA]</scope>
    <source>
        <strain evidence="1 2">2B-2</strain>
    </source>
</reference>
<comment type="caution">
    <text evidence="1">The sequence shown here is derived from an EMBL/GenBank/DDBJ whole genome shotgun (WGS) entry which is preliminary data.</text>
</comment>
<dbReference type="AlphaFoldDB" id="A0A4S3B868"/>
<protein>
    <submittedName>
        <fullName evidence="1">Uncharacterized protein</fullName>
    </submittedName>
</protein>
<evidence type="ECO:0000313" key="1">
    <source>
        <dbReference type="EMBL" id="THB61045.1"/>
    </source>
</evidence>
<sequence length="131" mass="14930">MIDKFSTDPNDTPVQQNKFKRFLSESSQKFLASFLDDDLAKDKRKQQIFQTINQAIAQKSIVVIQYKDSESTKTNAKHETLVGRLYQHPSNPESLVVKLKKNNQVKMISAQYIQKISVASHGFSRATLANK</sequence>
<dbReference type="RefSeq" id="WP_136136927.1">
    <property type="nucleotide sequence ID" value="NZ_SDGV01000016.1"/>
</dbReference>
<keyword evidence="2" id="KW-1185">Reference proteome</keyword>
<accession>A0A4S3B868</accession>
<proteinExistence type="predicted"/>
<dbReference type="OrthoDB" id="2200040at2"/>